<dbReference type="PROSITE" id="PS00154">
    <property type="entry name" value="ATPASE_E1_E2"/>
    <property type="match status" value="1"/>
</dbReference>
<evidence type="ECO:0000259" key="12">
    <source>
        <dbReference type="Pfam" id="PF00122"/>
    </source>
</evidence>
<keyword evidence="8" id="KW-1278">Translocase</keyword>
<reference evidence="13" key="1">
    <citation type="journal article" date="2020" name="mSystems">
        <title>Genome- and Community-Level Interaction Insights into Carbon Utilization and Element Cycling Functions of Hydrothermarchaeota in Hydrothermal Sediment.</title>
        <authorList>
            <person name="Zhou Z."/>
            <person name="Liu Y."/>
            <person name="Xu W."/>
            <person name="Pan J."/>
            <person name="Luo Z.H."/>
            <person name="Li M."/>
        </authorList>
    </citation>
    <scope>NUCLEOTIDE SEQUENCE [LARGE SCALE GENOMIC DNA]</scope>
    <source>
        <strain evidence="13">HyVt-458</strain>
    </source>
</reference>
<dbReference type="PANTHER" id="PTHR43079">
    <property type="entry name" value="PROBABLE CADMIUM/ZINC-TRANSPORTING ATPASE HMA1"/>
    <property type="match status" value="1"/>
</dbReference>
<sequence>MSEKTVELDIPLLLPEIEDKHDHCLENLQSTLIHHKGIYRAHIKEGQPPRLCIHYDPNLISLAAVERIARDTGNAFTQRYRHERIPFNTPLSADAADLLNRSLEKLPGMLHASVNAAAGLAFVAYDTELLDRKTIETLMQQQGYASTFPEKEEEHGHDHGSAPAFLPHALQEIWTYALVALAGICFLIGWIGETFLGLGETTALAFYLVAYLAGGYDIATHAIPGLLRGKFDTDILMLAAAAGAALLGEWAEGAFLLFLFSLGHAGEHYALDHARNAVNALAELMPDTARVRRGEDIVVEPVDQLAIGDVVIVPPGDRLPVDGQVVLGTSAIDQSPITGESAPVTKRPGDEVYAGTINREAALDIEVTQLARDNTLNRVMEMVANAQSQQSPTQQFTQKFTRRFVPAILVLVALVILLPPLFSWMSWQRSFYTGMLLLVAASPCALAIGTPAAVLSGIAQAARNGVLIKGGVHLENMGTIKVMAFDKTGTLTEGRFSVTEILPMNGSTAEELLAIAAAVEQQSSHPV</sequence>
<dbReference type="InterPro" id="IPR059000">
    <property type="entry name" value="ATPase_P-type_domA"/>
</dbReference>
<dbReference type="PRINTS" id="PR00941">
    <property type="entry name" value="CDATPASE"/>
</dbReference>
<keyword evidence="5" id="KW-0547">Nucleotide-binding</keyword>
<dbReference type="EMBL" id="DRLF01000261">
    <property type="protein sequence ID" value="HEC06668.1"/>
    <property type="molecule type" value="Genomic_DNA"/>
</dbReference>
<evidence type="ECO:0000256" key="1">
    <source>
        <dbReference type="ARBA" id="ARBA00004141"/>
    </source>
</evidence>
<comment type="similarity">
    <text evidence="2">Belongs to the cation transport ATPase (P-type) (TC 3.A.3) family. Type IB subfamily.</text>
</comment>
<dbReference type="InterPro" id="IPR027256">
    <property type="entry name" value="P-typ_ATPase_IB"/>
</dbReference>
<evidence type="ECO:0000256" key="3">
    <source>
        <dbReference type="ARBA" id="ARBA00022692"/>
    </source>
</evidence>
<evidence type="ECO:0000256" key="6">
    <source>
        <dbReference type="ARBA" id="ARBA00022840"/>
    </source>
</evidence>
<keyword evidence="10 11" id="KW-0472">Membrane</keyword>
<dbReference type="InterPro" id="IPR036163">
    <property type="entry name" value="HMA_dom_sf"/>
</dbReference>
<dbReference type="AlphaFoldDB" id="A0A831RYT0"/>
<proteinExistence type="inferred from homology"/>
<evidence type="ECO:0000256" key="4">
    <source>
        <dbReference type="ARBA" id="ARBA00022723"/>
    </source>
</evidence>
<dbReference type="Gene3D" id="3.40.1110.10">
    <property type="entry name" value="Calcium-transporting ATPase, cytoplasmic domain N"/>
    <property type="match status" value="1"/>
</dbReference>
<evidence type="ECO:0000256" key="7">
    <source>
        <dbReference type="ARBA" id="ARBA00022842"/>
    </source>
</evidence>
<dbReference type="Gene3D" id="3.30.70.100">
    <property type="match status" value="2"/>
</dbReference>
<dbReference type="Proteomes" id="UP000886339">
    <property type="component" value="Unassembled WGS sequence"/>
</dbReference>
<feature type="domain" description="P-type ATPase A" evidence="12">
    <location>
        <begin position="283"/>
        <end position="383"/>
    </location>
</feature>
<dbReference type="Gene3D" id="2.70.150.10">
    <property type="entry name" value="Calcium-transporting ATPase, cytoplasmic transduction domain A"/>
    <property type="match status" value="1"/>
</dbReference>
<dbReference type="GO" id="GO:0019829">
    <property type="term" value="F:ATPase-coupled monoatomic cation transmembrane transporter activity"/>
    <property type="evidence" value="ECO:0007669"/>
    <property type="project" value="InterPro"/>
</dbReference>
<evidence type="ECO:0000256" key="5">
    <source>
        <dbReference type="ARBA" id="ARBA00022741"/>
    </source>
</evidence>
<dbReference type="SUPFAM" id="SSF81660">
    <property type="entry name" value="Metal cation-transporting ATPase, ATP-binding domain N"/>
    <property type="match status" value="1"/>
</dbReference>
<dbReference type="GO" id="GO:0016887">
    <property type="term" value="F:ATP hydrolysis activity"/>
    <property type="evidence" value="ECO:0007669"/>
    <property type="project" value="InterPro"/>
</dbReference>
<gene>
    <name evidence="13" type="ORF">ENJ12_07440</name>
</gene>
<comment type="caution">
    <text evidence="13">The sequence shown here is derived from an EMBL/GenBank/DDBJ whole genome shotgun (WGS) entry which is preliminary data.</text>
</comment>
<keyword evidence="4" id="KW-0479">Metal-binding</keyword>
<dbReference type="GO" id="GO:0015662">
    <property type="term" value="F:P-type ion transporter activity"/>
    <property type="evidence" value="ECO:0007669"/>
    <property type="project" value="UniProtKB-ARBA"/>
</dbReference>
<feature type="transmembrane region" description="Helical" evidence="11">
    <location>
        <begin position="431"/>
        <end position="455"/>
    </location>
</feature>
<dbReference type="GO" id="GO:0016020">
    <property type="term" value="C:membrane"/>
    <property type="evidence" value="ECO:0007669"/>
    <property type="project" value="UniProtKB-SubCell"/>
</dbReference>
<keyword evidence="6" id="KW-0067">ATP-binding</keyword>
<evidence type="ECO:0000313" key="13">
    <source>
        <dbReference type="EMBL" id="HEC06668.1"/>
    </source>
</evidence>
<name>A0A831RYT0_9GAMM</name>
<keyword evidence="9 11" id="KW-1133">Transmembrane helix</keyword>
<keyword evidence="7" id="KW-0460">Magnesium</keyword>
<evidence type="ECO:0000256" key="9">
    <source>
        <dbReference type="ARBA" id="ARBA00022989"/>
    </source>
</evidence>
<dbReference type="InterPro" id="IPR018303">
    <property type="entry name" value="ATPase_P-typ_P_site"/>
</dbReference>
<accession>A0A831RYT0</accession>
<keyword evidence="3 11" id="KW-0812">Transmembrane</keyword>
<dbReference type="FunFam" id="2.70.150.10:FF:000002">
    <property type="entry name" value="Copper-transporting ATPase 1, putative"/>
    <property type="match status" value="1"/>
</dbReference>
<feature type="transmembrane region" description="Helical" evidence="11">
    <location>
        <begin position="235"/>
        <end position="260"/>
    </location>
</feature>
<protein>
    <recommendedName>
        <fullName evidence="12">P-type ATPase A domain-containing protein</fullName>
    </recommendedName>
</protein>
<dbReference type="Pfam" id="PF00122">
    <property type="entry name" value="E1-E2_ATPase"/>
    <property type="match status" value="1"/>
</dbReference>
<feature type="transmembrane region" description="Helical" evidence="11">
    <location>
        <begin position="404"/>
        <end position="425"/>
    </location>
</feature>
<dbReference type="NCBIfam" id="TIGR01494">
    <property type="entry name" value="ATPase_P-type"/>
    <property type="match status" value="1"/>
</dbReference>
<dbReference type="SUPFAM" id="SSF81665">
    <property type="entry name" value="Calcium ATPase, transmembrane domain M"/>
    <property type="match status" value="1"/>
</dbReference>
<dbReference type="GO" id="GO:0046872">
    <property type="term" value="F:metal ion binding"/>
    <property type="evidence" value="ECO:0007669"/>
    <property type="project" value="UniProtKB-KW"/>
</dbReference>
<feature type="non-terminal residue" evidence="13">
    <location>
        <position position="527"/>
    </location>
</feature>
<dbReference type="InterPro" id="IPR023214">
    <property type="entry name" value="HAD_sf"/>
</dbReference>
<dbReference type="PANTHER" id="PTHR43079:SF1">
    <property type="entry name" value="CADMIUM_ZINC-TRANSPORTING ATPASE HMA1, CHLOROPLASTIC-RELATED"/>
    <property type="match status" value="1"/>
</dbReference>
<evidence type="ECO:0000256" key="8">
    <source>
        <dbReference type="ARBA" id="ARBA00022967"/>
    </source>
</evidence>
<feature type="transmembrane region" description="Helical" evidence="11">
    <location>
        <begin position="204"/>
        <end position="223"/>
    </location>
</feature>
<dbReference type="PRINTS" id="PR00119">
    <property type="entry name" value="CATATPASE"/>
</dbReference>
<dbReference type="Gene3D" id="3.40.50.1000">
    <property type="entry name" value="HAD superfamily/HAD-like"/>
    <property type="match status" value="1"/>
</dbReference>
<evidence type="ECO:0000256" key="11">
    <source>
        <dbReference type="SAM" id="Phobius"/>
    </source>
</evidence>
<dbReference type="GO" id="GO:0005524">
    <property type="term" value="F:ATP binding"/>
    <property type="evidence" value="ECO:0007669"/>
    <property type="project" value="UniProtKB-KW"/>
</dbReference>
<comment type="subcellular location">
    <subcellularLocation>
        <location evidence="1">Membrane</location>
        <topology evidence="1">Multi-pass membrane protein</topology>
    </subcellularLocation>
</comment>
<dbReference type="InterPro" id="IPR023299">
    <property type="entry name" value="ATPase_P-typ_cyto_dom_N"/>
</dbReference>
<organism evidence="13">
    <name type="scientific">Thiolapillus brandeum</name>
    <dbReference type="NCBI Taxonomy" id="1076588"/>
    <lineage>
        <taxon>Bacteria</taxon>
        <taxon>Pseudomonadati</taxon>
        <taxon>Pseudomonadota</taxon>
        <taxon>Gammaproteobacteria</taxon>
        <taxon>Chromatiales</taxon>
        <taxon>Sedimenticolaceae</taxon>
        <taxon>Thiolapillus</taxon>
    </lineage>
</organism>
<dbReference type="InterPro" id="IPR023298">
    <property type="entry name" value="ATPase_P-typ_TM_dom_sf"/>
</dbReference>
<dbReference type="SUPFAM" id="SSF81653">
    <property type="entry name" value="Calcium ATPase, transduction domain A"/>
    <property type="match status" value="1"/>
</dbReference>
<dbReference type="SUPFAM" id="SSF55008">
    <property type="entry name" value="HMA, heavy metal-associated domain"/>
    <property type="match status" value="1"/>
</dbReference>
<dbReference type="InterPro" id="IPR008250">
    <property type="entry name" value="ATPase_P-typ_transduc_dom_A_sf"/>
</dbReference>
<dbReference type="InterPro" id="IPR051949">
    <property type="entry name" value="Cation_Transport_ATPase"/>
</dbReference>
<evidence type="ECO:0000256" key="2">
    <source>
        <dbReference type="ARBA" id="ARBA00006024"/>
    </source>
</evidence>
<dbReference type="InterPro" id="IPR001757">
    <property type="entry name" value="P_typ_ATPase"/>
</dbReference>
<dbReference type="GO" id="GO:0030001">
    <property type="term" value="P:metal ion transport"/>
    <property type="evidence" value="ECO:0007669"/>
    <property type="project" value="UniProtKB-ARBA"/>
</dbReference>
<feature type="transmembrane region" description="Helical" evidence="11">
    <location>
        <begin position="173"/>
        <end position="192"/>
    </location>
</feature>
<evidence type="ECO:0000256" key="10">
    <source>
        <dbReference type="ARBA" id="ARBA00023136"/>
    </source>
</evidence>